<dbReference type="OrthoDB" id="4334012at2"/>
<feature type="compositionally biased region" description="Basic residues" evidence="1">
    <location>
        <begin position="104"/>
        <end position="116"/>
    </location>
</feature>
<feature type="transmembrane region" description="Helical" evidence="2">
    <location>
        <begin position="31"/>
        <end position="54"/>
    </location>
</feature>
<dbReference type="EMBL" id="SUMC01000027">
    <property type="protein sequence ID" value="TKA08874.1"/>
    <property type="molecule type" value="Genomic_DNA"/>
</dbReference>
<protein>
    <submittedName>
        <fullName evidence="3">Uncharacterized protein</fullName>
    </submittedName>
</protein>
<sequence>MDRDIPARRRHSLWAEEPVGTPRMPDPVRNAAVRAVLIVSVTMIQAVIAILGAAGQSWVAAPAMLFTIASTVVATWSVLDVWVTRQVWNQRNGVVSSPSSAARALRREKRREHRAARAAARARPPRQATTPAGSPTTAAPRGV</sequence>
<evidence type="ECO:0000313" key="4">
    <source>
        <dbReference type="Proteomes" id="UP000305778"/>
    </source>
</evidence>
<feature type="transmembrane region" description="Helical" evidence="2">
    <location>
        <begin position="60"/>
        <end position="83"/>
    </location>
</feature>
<accession>A0A4U0SGV3</accession>
<reference evidence="3 4" key="1">
    <citation type="submission" date="2019-04" db="EMBL/GenBank/DDBJ databases">
        <title>Streptomyces oryziradicis sp. nov., a novel actinomycete isolated from rhizosphere soil of rice (Oryza sativa L.).</title>
        <authorList>
            <person name="Li C."/>
        </authorList>
    </citation>
    <scope>NUCLEOTIDE SEQUENCE [LARGE SCALE GENOMIC DNA]</scope>
    <source>
        <strain evidence="3 4">NEAU-C40</strain>
    </source>
</reference>
<dbReference type="Proteomes" id="UP000305778">
    <property type="component" value="Unassembled WGS sequence"/>
</dbReference>
<evidence type="ECO:0000256" key="2">
    <source>
        <dbReference type="SAM" id="Phobius"/>
    </source>
</evidence>
<evidence type="ECO:0000313" key="3">
    <source>
        <dbReference type="EMBL" id="TKA08874.1"/>
    </source>
</evidence>
<keyword evidence="2" id="KW-0472">Membrane</keyword>
<gene>
    <name evidence="3" type="ORF">FCI23_26250</name>
</gene>
<keyword evidence="2" id="KW-0812">Transmembrane</keyword>
<name>A0A4U0SGV3_9ACTN</name>
<feature type="region of interest" description="Disordered" evidence="1">
    <location>
        <begin position="93"/>
        <end position="143"/>
    </location>
</feature>
<evidence type="ECO:0000256" key="1">
    <source>
        <dbReference type="SAM" id="MobiDB-lite"/>
    </source>
</evidence>
<keyword evidence="4" id="KW-1185">Reference proteome</keyword>
<dbReference type="AlphaFoldDB" id="A0A4U0SGV3"/>
<feature type="compositionally biased region" description="Low complexity" evidence="1">
    <location>
        <begin position="117"/>
        <end position="143"/>
    </location>
</feature>
<organism evidence="3 4">
    <name type="scientific">Actinacidiphila oryziradicis</name>
    <dbReference type="NCBI Taxonomy" id="2571141"/>
    <lineage>
        <taxon>Bacteria</taxon>
        <taxon>Bacillati</taxon>
        <taxon>Actinomycetota</taxon>
        <taxon>Actinomycetes</taxon>
        <taxon>Kitasatosporales</taxon>
        <taxon>Streptomycetaceae</taxon>
        <taxon>Actinacidiphila</taxon>
    </lineage>
</organism>
<proteinExistence type="predicted"/>
<comment type="caution">
    <text evidence="3">The sequence shown here is derived from an EMBL/GenBank/DDBJ whole genome shotgun (WGS) entry which is preliminary data.</text>
</comment>
<keyword evidence="2" id="KW-1133">Transmembrane helix</keyword>